<dbReference type="InterPro" id="IPR027373">
    <property type="entry name" value="RHH_dom"/>
</dbReference>
<dbReference type="EMBL" id="JAGIYY010000003">
    <property type="protein sequence ID" value="MBP0439168.1"/>
    <property type="molecule type" value="Genomic_DNA"/>
</dbReference>
<accession>A0A8J7R1T1</accession>
<feature type="domain" description="Ribbon-helix-helix" evidence="1">
    <location>
        <begin position="5"/>
        <end position="67"/>
    </location>
</feature>
<evidence type="ECO:0000313" key="2">
    <source>
        <dbReference type="EMBL" id="MBP0439168.1"/>
    </source>
</evidence>
<protein>
    <submittedName>
        <fullName evidence="2">Ribbon-helix-helix domain-containing protein</fullName>
    </submittedName>
</protein>
<dbReference type="InterPro" id="IPR038268">
    <property type="entry name" value="RHH_sf"/>
</dbReference>
<dbReference type="Pfam" id="PF13467">
    <property type="entry name" value="RHH_4"/>
    <property type="match status" value="1"/>
</dbReference>
<sequence>MTRVAKRSVSIGGHRTSISLETAFYAELEAIAERRNTSVGRLVVDVDASRDTDVNLSSALRLFVLADLQARLAAKETA</sequence>
<name>A0A8J7R1T1_9HYPH</name>
<proteinExistence type="predicted"/>
<keyword evidence="3" id="KW-1185">Reference proteome</keyword>
<organism evidence="2 3">
    <name type="scientific">Tianweitania sediminis</name>
    <dbReference type="NCBI Taxonomy" id="1502156"/>
    <lineage>
        <taxon>Bacteria</taxon>
        <taxon>Pseudomonadati</taxon>
        <taxon>Pseudomonadota</taxon>
        <taxon>Alphaproteobacteria</taxon>
        <taxon>Hyphomicrobiales</taxon>
        <taxon>Phyllobacteriaceae</taxon>
        <taxon>Tianweitania</taxon>
    </lineage>
</organism>
<reference evidence="2" key="1">
    <citation type="submission" date="2021-03" db="EMBL/GenBank/DDBJ databases">
        <title>Genome sequencing and assembly of Tianweitania sediminis.</title>
        <authorList>
            <person name="Chhetri G."/>
        </authorList>
    </citation>
    <scope>NUCLEOTIDE SEQUENCE</scope>
    <source>
        <strain evidence="2">Z8</strain>
    </source>
</reference>
<gene>
    <name evidence="2" type="ORF">J5Y06_10955</name>
</gene>
<dbReference type="Gene3D" id="1.10.3990.20">
    <property type="entry name" value="protein bp1543"/>
    <property type="match status" value="1"/>
</dbReference>
<comment type="caution">
    <text evidence="2">The sequence shown here is derived from an EMBL/GenBank/DDBJ whole genome shotgun (WGS) entry which is preliminary data.</text>
</comment>
<dbReference type="Proteomes" id="UP000666240">
    <property type="component" value="Unassembled WGS sequence"/>
</dbReference>
<dbReference type="AlphaFoldDB" id="A0A8J7R1T1"/>
<evidence type="ECO:0000313" key="3">
    <source>
        <dbReference type="Proteomes" id="UP000666240"/>
    </source>
</evidence>
<evidence type="ECO:0000259" key="1">
    <source>
        <dbReference type="Pfam" id="PF13467"/>
    </source>
</evidence>